<dbReference type="InterPro" id="IPR003680">
    <property type="entry name" value="Flavodoxin_fold"/>
</dbReference>
<reference evidence="11 12" key="1">
    <citation type="journal article" date="2023" name="Antonie Van Leeuwenhoek">
        <title>Mesoterricola silvestris gen. nov., sp. nov., Mesoterricola sediminis sp. nov., Geothrix oryzae sp. nov., Geothrix edaphica sp. nov., Geothrix rubra sp. nov., and Geothrix limicola sp. nov., six novel members of Acidobacteriota isolated from soils.</title>
        <authorList>
            <person name="Itoh H."/>
            <person name="Sugisawa Y."/>
            <person name="Mise K."/>
            <person name="Xu Z."/>
            <person name="Kuniyasu M."/>
            <person name="Ushijima N."/>
            <person name="Kawano K."/>
            <person name="Kobayashi E."/>
            <person name="Shiratori Y."/>
            <person name="Masuda Y."/>
            <person name="Senoo K."/>
        </authorList>
    </citation>
    <scope>NUCLEOTIDE SEQUENCE [LARGE SCALE GENOMIC DNA]</scope>
    <source>
        <strain evidence="11 12">Red803</strain>
    </source>
</reference>
<name>A0ABQ5QA81_9BACT</name>
<dbReference type="PANTHER" id="PTHR13929:SF0">
    <property type="entry name" value="UBIA PRENYLTRANSFERASE DOMAIN-CONTAINING PROTEIN 1"/>
    <property type="match status" value="1"/>
</dbReference>
<feature type="transmembrane region" description="Helical" evidence="9">
    <location>
        <begin position="388"/>
        <end position="409"/>
    </location>
</feature>
<feature type="domain" description="Flavodoxin-like fold" evidence="10">
    <location>
        <begin position="11"/>
        <end position="173"/>
    </location>
</feature>
<proteinExistence type="predicted"/>
<accession>A0ABQ5QA81</accession>
<protein>
    <recommendedName>
        <fullName evidence="10">Flavodoxin-like fold domain-containing protein</fullName>
    </recommendedName>
</protein>
<comment type="pathway">
    <text evidence="2">Quinol/quinone metabolism; menaquinone biosynthesis.</text>
</comment>
<keyword evidence="12" id="KW-1185">Reference proteome</keyword>
<comment type="caution">
    <text evidence="11">The sequence shown here is derived from an EMBL/GenBank/DDBJ whole genome shotgun (WGS) entry which is preliminary data.</text>
</comment>
<dbReference type="CDD" id="cd13962">
    <property type="entry name" value="PT_UbiA_UBIAD1"/>
    <property type="match status" value="1"/>
</dbReference>
<dbReference type="Pfam" id="PF02525">
    <property type="entry name" value="Flavodoxin_2"/>
    <property type="match status" value="1"/>
</dbReference>
<dbReference type="Gene3D" id="1.10.357.140">
    <property type="entry name" value="UbiA prenyltransferase"/>
    <property type="match status" value="1"/>
</dbReference>
<organism evidence="11 12">
    <name type="scientific">Geothrix rubra</name>
    <dbReference type="NCBI Taxonomy" id="2927977"/>
    <lineage>
        <taxon>Bacteria</taxon>
        <taxon>Pseudomonadati</taxon>
        <taxon>Acidobacteriota</taxon>
        <taxon>Holophagae</taxon>
        <taxon>Holophagales</taxon>
        <taxon>Holophagaceae</taxon>
        <taxon>Geothrix</taxon>
    </lineage>
</organism>
<dbReference type="PANTHER" id="PTHR13929">
    <property type="entry name" value="1,4-DIHYDROXY-2-NAPHTHOATE OCTAPRENYLTRANSFERASE"/>
    <property type="match status" value="1"/>
</dbReference>
<dbReference type="SUPFAM" id="SSF52218">
    <property type="entry name" value="Flavoproteins"/>
    <property type="match status" value="1"/>
</dbReference>
<feature type="transmembrane region" description="Helical" evidence="9">
    <location>
        <begin position="430"/>
        <end position="449"/>
    </location>
</feature>
<evidence type="ECO:0000256" key="7">
    <source>
        <dbReference type="ARBA" id="ARBA00022989"/>
    </source>
</evidence>
<gene>
    <name evidence="11" type="ORF">GETHPA_29200</name>
</gene>
<feature type="transmembrane region" description="Helical" evidence="9">
    <location>
        <begin position="331"/>
        <end position="349"/>
    </location>
</feature>
<keyword evidence="4" id="KW-1003">Cell membrane</keyword>
<dbReference type="Pfam" id="PF01040">
    <property type="entry name" value="UbiA"/>
    <property type="match status" value="1"/>
</dbReference>
<feature type="transmembrane region" description="Helical" evidence="9">
    <location>
        <begin position="306"/>
        <end position="325"/>
    </location>
</feature>
<evidence type="ECO:0000256" key="2">
    <source>
        <dbReference type="ARBA" id="ARBA00004863"/>
    </source>
</evidence>
<evidence type="ECO:0000256" key="1">
    <source>
        <dbReference type="ARBA" id="ARBA00004141"/>
    </source>
</evidence>
<evidence type="ECO:0000256" key="9">
    <source>
        <dbReference type="SAM" id="Phobius"/>
    </source>
</evidence>
<keyword evidence="3" id="KW-0474">Menaquinone biosynthesis</keyword>
<evidence type="ECO:0000259" key="10">
    <source>
        <dbReference type="Pfam" id="PF02525"/>
    </source>
</evidence>
<keyword evidence="8 9" id="KW-0472">Membrane</keyword>
<keyword evidence="5" id="KW-0808">Transferase</keyword>
<feature type="transmembrane region" description="Helical" evidence="9">
    <location>
        <begin position="361"/>
        <end position="382"/>
    </location>
</feature>
<evidence type="ECO:0000256" key="6">
    <source>
        <dbReference type="ARBA" id="ARBA00022692"/>
    </source>
</evidence>
<evidence type="ECO:0000313" key="11">
    <source>
        <dbReference type="EMBL" id="GLH71386.1"/>
    </source>
</evidence>
<dbReference type="Gene3D" id="3.40.50.360">
    <property type="match status" value="1"/>
</dbReference>
<dbReference type="EMBL" id="BSDD01000007">
    <property type="protein sequence ID" value="GLH71386.1"/>
    <property type="molecule type" value="Genomic_DNA"/>
</dbReference>
<evidence type="ECO:0000256" key="5">
    <source>
        <dbReference type="ARBA" id="ARBA00022679"/>
    </source>
</evidence>
<feature type="transmembrane region" description="Helical" evidence="9">
    <location>
        <begin position="461"/>
        <end position="481"/>
    </location>
</feature>
<comment type="subcellular location">
    <subcellularLocation>
        <location evidence="1">Membrane</location>
        <topology evidence="1">Multi-pass membrane protein</topology>
    </subcellularLocation>
</comment>
<feature type="transmembrane region" description="Helical" evidence="9">
    <location>
        <begin position="252"/>
        <end position="272"/>
    </location>
</feature>
<dbReference type="InterPro" id="IPR026046">
    <property type="entry name" value="UBIAD1"/>
</dbReference>
<evidence type="ECO:0000256" key="4">
    <source>
        <dbReference type="ARBA" id="ARBA00022475"/>
    </source>
</evidence>
<dbReference type="InterPro" id="IPR000537">
    <property type="entry name" value="UbiA_prenyltransferase"/>
</dbReference>
<evidence type="ECO:0000256" key="3">
    <source>
        <dbReference type="ARBA" id="ARBA00022428"/>
    </source>
</evidence>
<dbReference type="Proteomes" id="UP001165089">
    <property type="component" value="Unassembled WGS sequence"/>
</dbReference>
<keyword evidence="7 9" id="KW-1133">Transmembrane helix</keyword>
<keyword evidence="6 9" id="KW-0812">Transmembrane</keyword>
<evidence type="ECO:0000313" key="12">
    <source>
        <dbReference type="Proteomes" id="UP001165089"/>
    </source>
</evidence>
<feature type="transmembrane region" description="Helical" evidence="9">
    <location>
        <begin position="493"/>
        <end position="510"/>
    </location>
</feature>
<dbReference type="InterPro" id="IPR044878">
    <property type="entry name" value="UbiA_sf"/>
</dbReference>
<sequence length="513" mass="55471">MAEGQARPDLKVLVVLGHPRRDSLCGALAASYAEGARAAGLTVQRLDLADLTFDLSVRTPSPRDQVLEPDLRRAQALVHWADHLVFVYPAWWGTLPALLKGFLDRVLAPGFAFELDEGTPGTWRKLLAGRSAELLVTMDTPAWVYRWIYRQPGHQAMRRATLAFCGVAPTFAATFGPVAGSTPLARQRWLAAARGAAVRLPVRLRRSRWRGRAVAWLRILRLQFYPMTWVAYTVGALEAWRRSGAFSLRIYGLGYLCVFLAEVLTVLGNEWFDRDTDRLNRNAGPFNGGSRVLVDGGLGPGSVRRVMAGLALLLASALSVLAWALPGPARPEVLVVVALAVLALGYTVPPLRLVYRGFGELDVALTHSFAVILCGALLQSGAWWDSRAWLLGVPLFFATLAAITLSAIPDHDADKAVSKRTLAVLLGPRGAARAAMGFIAAAAASGVAWHWSGLYAGPGGYAAFLALLHGAVLLRAVRGYLRRGAPCARIDGILALALTFLLWFGLIPLARLL</sequence>
<evidence type="ECO:0000256" key="8">
    <source>
        <dbReference type="ARBA" id="ARBA00023136"/>
    </source>
</evidence>
<dbReference type="InterPro" id="IPR029039">
    <property type="entry name" value="Flavoprotein-like_sf"/>
</dbReference>